<gene>
    <name evidence="1" type="ORF">BJP36_08925</name>
</gene>
<accession>A0A1D9GAA8</accession>
<dbReference type="Proteomes" id="UP000176944">
    <property type="component" value="Chromosome"/>
</dbReference>
<protein>
    <submittedName>
        <fullName evidence="1">Uncharacterized protein</fullName>
    </submittedName>
</protein>
<evidence type="ECO:0000313" key="1">
    <source>
        <dbReference type="EMBL" id="AOY84582.2"/>
    </source>
</evidence>
<evidence type="ECO:0000313" key="2">
    <source>
        <dbReference type="Proteomes" id="UP000176944"/>
    </source>
</evidence>
<dbReference type="AlphaFoldDB" id="A0A1D9GAA8"/>
<sequence>MSRVSVAQQIGLMLGISVVFGNCFASRSLAQTLFELDGRAYLVGADGAFLGLVSSNPVDEKSICNQLGDYGNLSGENSVWNRQGNYGSSKSHLSAYNPSTELPPAIYYRKAQIGFLTVNPQIENSFDPDLLFQAFCK</sequence>
<dbReference type="EMBL" id="CP017708">
    <property type="protein sequence ID" value="AOY84582.2"/>
    <property type="molecule type" value="Genomic_DNA"/>
</dbReference>
<name>A0A1D9GAA8_MOOP1</name>
<organism evidence="1 2">
    <name type="scientific">Moorena producens (strain JHB)</name>
    <dbReference type="NCBI Taxonomy" id="1454205"/>
    <lineage>
        <taxon>Bacteria</taxon>
        <taxon>Bacillati</taxon>
        <taxon>Cyanobacteriota</taxon>
        <taxon>Cyanophyceae</taxon>
        <taxon>Coleofasciculales</taxon>
        <taxon>Coleofasciculaceae</taxon>
        <taxon>Moorena</taxon>
    </lineage>
</organism>
<reference evidence="2" key="1">
    <citation type="submission" date="2016-10" db="EMBL/GenBank/DDBJ databases">
        <title>Comparative genomics uncovers the prolific and rare metabolic potential of the cyanobacterial genus Moorea.</title>
        <authorList>
            <person name="Leao T."/>
            <person name="Castelao G."/>
            <person name="Korobeynikov A."/>
            <person name="Monroe E.A."/>
            <person name="Podell S."/>
            <person name="Glukhov E."/>
            <person name="Allen E."/>
            <person name="Gerwick W.H."/>
            <person name="Gerwick L."/>
        </authorList>
    </citation>
    <scope>NUCLEOTIDE SEQUENCE [LARGE SCALE GENOMIC DNA]</scope>
    <source>
        <strain evidence="2">JHB</strain>
    </source>
</reference>
<proteinExistence type="predicted"/>